<evidence type="ECO:0000256" key="2">
    <source>
        <dbReference type="SAM" id="Phobius"/>
    </source>
</evidence>
<feature type="domain" description="PD-(D/E)XK nuclease-like" evidence="3">
    <location>
        <begin position="72"/>
        <end position="184"/>
    </location>
</feature>
<dbReference type="Pfam" id="PF20516">
    <property type="entry name" value="PDDEXK_12"/>
    <property type="match status" value="1"/>
</dbReference>
<protein>
    <recommendedName>
        <fullName evidence="3">PD-(D/E)XK nuclease-like domain-containing protein</fullName>
    </recommendedName>
</protein>
<comment type="caution">
    <text evidence="4">The sequence shown here is derived from an EMBL/GenBank/DDBJ whole genome shotgun (WGS) entry which is preliminary data.</text>
</comment>
<keyword evidence="2" id="KW-0812">Transmembrane</keyword>
<feature type="transmembrane region" description="Helical" evidence="2">
    <location>
        <begin position="154"/>
        <end position="172"/>
    </location>
</feature>
<accession>A0A7C8RBT4</accession>
<sequence length="202" mass="22252">MAKDLLGGLSKDKRGSLQRKHQRALQYTTYENAFSTTRHCYANKPTLQQQVRSTLPSSKSTTVEIDETFFPFAHPGFNDTPAFAVVEIKAGGGDLQEAQMQAAVVGGAILLKARQIGAAADVVPYVPAIVAIGSTWYLHLIYDEPGLVATSTPWIIIDTVTFLGTLNVVLFIEQLRAYAKDIWWKTFVDGSCSDLLERCLRV</sequence>
<dbReference type="OrthoDB" id="4161186at2759"/>
<dbReference type="EMBL" id="JAABOJ010000011">
    <property type="protein sequence ID" value="KAF3283374.1"/>
    <property type="molecule type" value="Genomic_DNA"/>
</dbReference>
<feature type="transmembrane region" description="Helical" evidence="2">
    <location>
        <begin position="122"/>
        <end position="142"/>
    </location>
</feature>
<reference evidence="4 5" key="1">
    <citation type="submission" date="2020-01" db="EMBL/GenBank/DDBJ databases">
        <authorList>
            <person name="Palmer J.M."/>
        </authorList>
    </citation>
    <scope>NUCLEOTIDE SEQUENCE [LARGE SCALE GENOMIC DNA]</scope>
    <source>
        <strain evidence="4 5">TWF970</strain>
    </source>
</reference>
<organism evidence="4 5">
    <name type="scientific">Orbilia oligospora</name>
    <name type="common">Nematode-trapping fungus</name>
    <name type="synonym">Arthrobotrys oligospora</name>
    <dbReference type="NCBI Taxonomy" id="2813651"/>
    <lineage>
        <taxon>Eukaryota</taxon>
        <taxon>Fungi</taxon>
        <taxon>Dikarya</taxon>
        <taxon>Ascomycota</taxon>
        <taxon>Pezizomycotina</taxon>
        <taxon>Orbiliomycetes</taxon>
        <taxon>Orbiliales</taxon>
        <taxon>Orbiliaceae</taxon>
        <taxon>Orbilia</taxon>
    </lineage>
</organism>
<feature type="region of interest" description="Disordered" evidence="1">
    <location>
        <begin position="1"/>
        <end position="21"/>
    </location>
</feature>
<evidence type="ECO:0000259" key="3">
    <source>
        <dbReference type="Pfam" id="PF20516"/>
    </source>
</evidence>
<proteinExistence type="predicted"/>
<evidence type="ECO:0000313" key="4">
    <source>
        <dbReference type="EMBL" id="KAF3283374.1"/>
    </source>
</evidence>
<evidence type="ECO:0000256" key="1">
    <source>
        <dbReference type="SAM" id="MobiDB-lite"/>
    </source>
</evidence>
<gene>
    <name evidence="4" type="ORF">TWF970_001355</name>
</gene>
<evidence type="ECO:0000313" key="5">
    <source>
        <dbReference type="Proteomes" id="UP000474640"/>
    </source>
</evidence>
<dbReference type="InterPro" id="IPR046797">
    <property type="entry name" value="PDDEXK_12"/>
</dbReference>
<dbReference type="Proteomes" id="UP000474640">
    <property type="component" value="Unassembled WGS sequence"/>
</dbReference>
<keyword evidence="2" id="KW-0472">Membrane</keyword>
<name>A0A7C8RBT4_ORBOL</name>
<dbReference type="AlphaFoldDB" id="A0A7C8RBT4"/>
<keyword evidence="2" id="KW-1133">Transmembrane helix</keyword>